<dbReference type="Proteomes" id="UP000295172">
    <property type="component" value="Unassembled WGS sequence"/>
</dbReference>
<protein>
    <submittedName>
        <fullName evidence="3">Molybdopterin-binding protein</fullName>
    </submittedName>
</protein>
<dbReference type="Gene3D" id="3.90.420.10">
    <property type="entry name" value="Oxidoreductase, molybdopterin-binding domain"/>
    <property type="match status" value="1"/>
</dbReference>
<reference evidence="3 4" key="1">
    <citation type="submission" date="2019-02" db="EMBL/GenBank/DDBJ databases">
        <title>Draft genome sequences of novel Actinobacteria.</title>
        <authorList>
            <person name="Sahin N."/>
            <person name="Ay H."/>
            <person name="Saygin H."/>
        </authorList>
    </citation>
    <scope>NUCLEOTIDE SEQUENCE [LARGE SCALE GENOMIC DNA]</scope>
    <source>
        <strain evidence="3 4">16K104</strain>
    </source>
</reference>
<feature type="transmembrane region" description="Helical" evidence="1">
    <location>
        <begin position="148"/>
        <end position="168"/>
    </location>
</feature>
<keyword evidence="4" id="KW-1185">Reference proteome</keyword>
<keyword evidence="1" id="KW-0472">Membrane</keyword>
<keyword evidence="1" id="KW-0812">Transmembrane</keyword>
<dbReference type="OrthoDB" id="5241952at2"/>
<dbReference type="EMBL" id="SMKR01000084">
    <property type="protein sequence ID" value="TDD22191.1"/>
    <property type="molecule type" value="Genomic_DNA"/>
</dbReference>
<dbReference type="Pfam" id="PF00174">
    <property type="entry name" value="Oxidored_molyb"/>
    <property type="match status" value="1"/>
</dbReference>
<feature type="transmembrane region" description="Helical" evidence="1">
    <location>
        <begin position="20"/>
        <end position="44"/>
    </location>
</feature>
<dbReference type="AlphaFoldDB" id="A0A4R4WWU8"/>
<accession>A0A4R4WWU8</accession>
<evidence type="ECO:0000256" key="1">
    <source>
        <dbReference type="SAM" id="Phobius"/>
    </source>
</evidence>
<feature type="domain" description="Oxidoreductase molybdopterin-binding" evidence="2">
    <location>
        <begin position="246"/>
        <end position="376"/>
    </location>
</feature>
<feature type="transmembrane region" description="Helical" evidence="1">
    <location>
        <begin position="188"/>
        <end position="206"/>
    </location>
</feature>
<dbReference type="PANTHER" id="PTHR43032:SF2">
    <property type="entry name" value="BLL0505 PROTEIN"/>
    <property type="match status" value="1"/>
</dbReference>
<keyword evidence="1" id="KW-1133">Transmembrane helix</keyword>
<dbReference type="InterPro" id="IPR036374">
    <property type="entry name" value="OxRdtase_Mopterin-bd_sf"/>
</dbReference>
<feature type="transmembrane region" description="Helical" evidence="1">
    <location>
        <begin position="107"/>
        <end position="128"/>
    </location>
</feature>
<name>A0A4R4WWU8_9ACTN</name>
<dbReference type="InterPro" id="IPR000572">
    <property type="entry name" value="OxRdtase_Mopterin-bd_dom"/>
</dbReference>
<organism evidence="3 4">
    <name type="scientific">Kribbella turkmenica</name>
    <dbReference type="NCBI Taxonomy" id="2530375"/>
    <lineage>
        <taxon>Bacteria</taxon>
        <taxon>Bacillati</taxon>
        <taxon>Actinomycetota</taxon>
        <taxon>Actinomycetes</taxon>
        <taxon>Propionibacteriales</taxon>
        <taxon>Kribbellaceae</taxon>
        <taxon>Kribbella</taxon>
    </lineage>
</organism>
<dbReference type="CDD" id="cd00321">
    <property type="entry name" value="SO_family_Moco"/>
    <property type="match status" value="1"/>
</dbReference>
<gene>
    <name evidence="3" type="ORF">E1218_19760</name>
</gene>
<comment type="caution">
    <text evidence="3">The sequence shown here is derived from an EMBL/GenBank/DDBJ whole genome shotgun (WGS) entry which is preliminary data.</text>
</comment>
<evidence type="ECO:0000259" key="2">
    <source>
        <dbReference type="Pfam" id="PF00174"/>
    </source>
</evidence>
<sequence>MKPTVPSVGAFSSPLHHPRVMIVLGRWLGVAVVVCFLTGLFSHFQQSAPGWVYLPSRPASLYRVTQGLHVLSGIVAVPLLLAKLWTVYPKLFAKPPWPPSRQAVAMVLERLSILVLVSALALELFLGFLNTLQWYPWPFPFRQTHYALAWIIVGALLVHLAVKLPLIVAHWRRTPPPVPETGGLSRRGLFRTVAGAGALVGIASVGQSVPALGPVAVLAPRTPGIGPQGLPVNRTAGDAGVGMVGADWRFTISGPERLTFTLDELRALPQSRSDLPIACVEGWSQGARWEGVRIRDLLALCGAPDASRVRVVSMENDGFYATSELPPQFAADPLTLLALRLNGTDLDLDHGFPARIIAPNRPGVLQTKWVDHLEVLS</sequence>
<evidence type="ECO:0000313" key="4">
    <source>
        <dbReference type="Proteomes" id="UP000295172"/>
    </source>
</evidence>
<evidence type="ECO:0000313" key="3">
    <source>
        <dbReference type="EMBL" id="TDD22191.1"/>
    </source>
</evidence>
<dbReference type="SUPFAM" id="SSF56524">
    <property type="entry name" value="Oxidoreductase molybdopterin-binding domain"/>
    <property type="match status" value="1"/>
</dbReference>
<proteinExistence type="predicted"/>
<feature type="transmembrane region" description="Helical" evidence="1">
    <location>
        <begin position="64"/>
        <end position="86"/>
    </location>
</feature>
<dbReference type="PANTHER" id="PTHR43032">
    <property type="entry name" value="PROTEIN-METHIONINE-SULFOXIDE REDUCTASE"/>
    <property type="match status" value="1"/>
</dbReference>